<keyword evidence="10" id="KW-0012">Acyltransferase</keyword>
<dbReference type="GO" id="GO:0009246">
    <property type="term" value="P:enterobacterial common antigen biosynthetic process"/>
    <property type="evidence" value="ECO:0007669"/>
    <property type="project" value="TreeGrafter"/>
</dbReference>
<dbReference type="Pfam" id="PF01757">
    <property type="entry name" value="Acyl_transf_3"/>
    <property type="match status" value="1"/>
</dbReference>
<feature type="transmembrane region" description="Helical" evidence="7">
    <location>
        <begin position="196"/>
        <end position="215"/>
    </location>
</feature>
<evidence type="ECO:0000256" key="6">
    <source>
        <dbReference type="ARBA" id="ARBA00023136"/>
    </source>
</evidence>
<gene>
    <name evidence="10" type="ORF">DWZ83_08760</name>
    <name evidence="9" type="ORF">KHZ85_01515</name>
</gene>
<evidence type="ECO:0000256" key="4">
    <source>
        <dbReference type="ARBA" id="ARBA00022692"/>
    </source>
</evidence>
<accession>A0A415P4P4</accession>
<feature type="transmembrane region" description="Helical" evidence="7">
    <location>
        <begin position="81"/>
        <end position="104"/>
    </location>
</feature>
<keyword evidence="6 7" id="KW-0472">Membrane</keyword>
<comment type="similarity">
    <text evidence="2">Belongs to the acyltransferase 3 family.</text>
</comment>
<feature type="transmembrane region" description="Helical" evidence="7">
    <location>
        <begin position="288"/>
        <end position="307"/>
    </location>
</feature>
<evidence type="ECO:0000313" key="11">
    <source>
        <dbReference type="Proteomes" id="UP000284868"/>
    </source>
</evidence>
<feature type="transmembrane region" description="Helical" evidence="7">
    <location>
        <begin position="156"/>
        <end position="176"/>
    </location>
</feature>
<comment type="caution">
    <text evidence="10">The sequence shown here is derived from an EMBL/GenBank/DDBJ whole genome shotgun (WGS) entry which is preliminary data.</text>
</comment>
<proteinExistence type="inferred from homology"/>
<feature type="domain" description="Acyltransferase 3" evidence="8">
    <location>
        <begin position="7"/>
        <end position="332"/>
    </location>
</feature>
<dbReference type="GO" id="GO:0016413">
    <property type="term" value="F:O-acetyltransferase activity"/>
    <property type="evidence" value="ECO:0007669"/>
    <property type="project" value="TreeGrafter"/>
</dbReference>
<comment type="subcellular location">
    <subcellularLocation>
        <location evidence="1">Cell membrane</location>
        <topology evidence="1">Multi-pass membrane protein</topology>
    </subcellularLocation>
</comment>
<name>A0A415P4P4_9FIRM</name>
<dbReference type="Proteomes" id="UP000284868">
    <property type="component" value="Unassembled WGS sequence"/>
</dbReference>
<evidence type="ECO:0000313" key="9">
    <source>
        <dbReference type="EMBL" id="MBS4883426.1"/>
    </source>
</evidence>
<feature type="transmembrane region" description="Helical" evidence="7">
    <location>
        <begin position="227"/>
        <end position="248"/>
    </location>
</feature>
<evidence type="ECO:0000256" key="5">
    <source>
        <dbReference type="ARBA" id="ARBA00022989"/>
    </source>
</evidence>
<keyword evidence="10" id="KW-0808">Transferase</keyword>
<keyword evidence="5 7" id="KW-1133">Transmembrane helix</keyword>
<dbReference type="EMBL" id="QRPK01000058">
    <property type="protein sequence ID" value="RHM07753.1"/>
    <property type="molecule type" value="Genomic_DNA"/>
</dbReference>
<evidence type="ECO:0000259" key="8">
    <source>
        <dbReference type="Pfam" id="PF01757"/>
    </source>
</evidence>
<keyword evidence="4 7" id="KW-0812">Transmembrane</keyword>
<feature type="transmembrane region" description="Helical" evidence="7">
    <location>
        <begin position="38"/>
        <end position="60"/>
    </location>
</feature>
<evidence type="ECO:0000313" key="10">
    <source>
        <dbReference type="EMBL" id="RHM07753.1"/>
    </source>
</evidence>
<dbReference type="OrthoDB" id="5808342at2"/>
<feature type="transmembrane region" description="Helical" evidence="7">
    <location>
        <begin position="129"/>
        <end position="149"/>
    </location>
</feature>
<dbReference type="Proteomes" id="UP000753219">
    <property type="component" value="Unassembled WGS sequence"/>
</dbReference>
<dbReference type="GO" id="GO:0005886">
    <property type="term" value="C:plasma membrane"/>
    <property type="evidence" value="ECO:0007669"/>
    <property type="project" value="UniProtKB-SubCell"/>
</dbReference>
<dbReference type="InterPro" id="IPR002656">
    <property type="entry name" value="Acyl_transf_3_dom"/>
</dbReference>
<sequence>MERKNYYALDVAKLICALLVICIHTGPLLDVNIDANFVLVQVLARLAVPLFFVISGFLFFQKIDLQREWNDYENMKALKHYVWRLCKVYFIWTILYLPFVYILMMKGDGITFVSIIRFLRDVVFNGSYYHLWFLPALIFASVLAYFLVFKLRIKGLLALGGALYILGMIGNIYPFLYEQIPLINKLWEGYVRIFSTTRNGLFFGLVYVSIGAYFANKKWYPSRSYACWGFVISFILYVVECCLIRYFGFMEDLVSMYFMLLPCVSFLFLCLIQITLAPHKIYRTMRAMSLLVYVSHIIFITFILWLAPQMNSLLAYSLCAASSLLFAYLVVWLSRRISILKGLY</sequence>
<dbReference type="PANTHER" id="PTHR40074:SF2">
    <property type="entry name" value="O-ACETYLTRANSFERASE WECH"/>
    <property type="match status" value="1"/>
</dbReference>
<organism evidence="10 11">
    <name type="scientific">Amedibacillus dolichus</name>
    <dbReference type="NCBI Taxonomy" id="31971"/>
    <lineage>
        <taxon>Bacteria</taxon>
        <taxon>Bacillati</taxon>
        <taxon>Bacillota</taxon>
        <taxon>Erysipelotrichia</taxon>
        <taxon>Erysipelotrichales</taxon>
        <taxon>Erysipelotrichaceae</taxon>
        <taxon>Amedibacillus</taxon>
    </lineage>
</organism>
<protein>
    <submittedName>
        <fullName evidence="10">Acyltransferase</fullName>
    </submittedName>
</protein>
<feature type="transmembrane region" description="Helical" evidence="7">
    <location>
        <begin position="254"/>
        <end position="276"/>
    </location>
</feature>
<evidence type="ECO:0000256" key="1">
    <source>
        <dbReference type="ARBA" id="ARBA00004651"/>
    </source>
</evidence>
<reference evidence="9" key="2">
    <citation type="submission" date="2021-02" db="EMBL/GenBank/DDBJ databases">
        <title>Infant gut strain persistence is associated with maternal origin, phylogeny, and functional potential including surface adhesion and iron acquisition.</title>
        <authorList>
            <person name="Lou Y.C."/>
        </authorList>
    </citation>
    <scope>NUCLEOTIDE SEQUENCE</scope>
    <source>
        <strain evidence="9">L3_108_103G1_dasL3_108_103G1_concoct_2</strain>
    </source>
</reference>
<evidence type="ECO:0000256" key="3">
    <source>
        <dbReference type="ARBA" id="ARBA00022475"/>
    </source>
</evidence>
<keyword evidence="11" id="KW-1185">Reference proteome</keyword>
<reference evidence="10 11" key="1">
    <citation type="submission" date="2018-08" db="EMBL/GenBank/DDBJ databases">
        <title>A genome reference for cultivated species of the human gut microbiota.</title>
        <authorList>
            <person name="Zou Y."/>
            <person name="Xue W."/>
            <person name="Luo G."/>
        </authorList>
    </citation>
    <scope>NUCLEOTIDE SEQUENCE [LARGE SCALE GENOMIC DNA]</scope>
    <source>
        <strain evidence="10 11">AF35-6BH</strain>
    </source>
</reference>
<dbReference type="PANTHER" id="PTHR40074">
    <property type="entry name" value="O-ACETYLTRANSFERASE WECH"/>
    <property type="match status" value="1"/>
</dbReference>
<feature type="transmembrane region" description="Helical" evidence="7">
    <location>
        <begin position="7"/>
        <end position="26"/>
    </location>
</feature>
<evidence type="ECO:0000256" key="7">
    <source>
        <dbReference type="SAM" id="Phobius"/>
    </source>
</evidence>
<evidence type="ECO:0000256" key="2">
    <source>
        <dbReference type="ARBA" id="ARBA00007400"/>
    </source>
</evidence>
<feature type="transmembrane region" description="Helical" evidence="7">
    <location>
        <begin position="313"/>
        <end position="333"/>
    </location>
</feature>
<dbReference type="EMBL" id="JAGZMZ010000002">
    <property type="protein sequence ID" value="MBS4883426.1"/>
    <property type="molecule type" value="Genomic_DNA"/>
</dbReference>
<dbReference type="AlphaFoldDB" id="A0A415P4P4"/>
<keyword evidence="3" id="KW-1003">Cell membrane</keyword>
<dbReference type="RefSeq" id="WP_118365812.1">
    <property type="nucleotide sequence ID" value="NZ_CAJKGD010000001.1"/>
</dbReference>